<evidence type="ECO:0000313" key="1">
    <source>
        <dbReference type="EMBL" id="NKG21854.1"/>
    </source>
</evidence>
<keyword evidence="2" id="KW-1185">Reference proteome</keyword>
<sequence>MQAAIRLLTELSEARGEHVARLWFNSSCLWLDEDFQVKAIIEDRYKETRAAANAMLP</sequence>
<comment type="caution">
    <text evidence="1">The sequence shown here is derived from an EMBL/GenBank/DDBJ whole genome shotgun (WGS) entry which is preliminary data.</text>
</comment>
<accession>A0ABX1G6H8</accession>
<dbReference type="EMBL" id="JAAWVT010000007">
    <property type="protein sequence ID" value="NKG21854.1"/>
    <property type="molecule type" value="Genomic_DNA"/>
</dbReference>
<evidence type="ECO:0000313" key="2">
    <source>
        <dbReference type="Proteomes" id="UP000746595"/>
    </source>
</evidence>
<name>A0ABX1G6H8_9MICC</name>
<dbReference type="RefSeq" id="WP_168152676.1">
    <property type="nucleotide sequence ID" value="NZ_JAAWVT010000007.1"/>
</dbReference>
<gene>
    <name evidence="1" type="ORF">HED64_14210</name>
</gene>
<proteinExistence type="predicted"/>
<reference evidence="1 2" key="1">
    <citation type="submission" date="2020-04" db="EMBL/GenBank/DDBJ databases">
        <title>Paeniglutamicibacter sp. ANT13_2, a novel actinomycete isolated from sediment in Antarctica.</title>
        <authorList>
            <person name="Sakdapetsiri C."/>
            <person name="Pinyakong O."/>
        </authorList>
    </citation>
    <scope>NUCLEOTIDE SEQUENCE [LARGE SCALE GENOMIC DNA]</scope>
    <source>
        <strain evidence="1 2">ANT13_2</strain>
    </source>
</reference>
<organism evidence="1 2">
    <name type="scientific">Paeniglutamicibacter terrestris</name>
    <dbReference type="NCBI Taxonomy" id="2723403"/>
    <lineage>
        <taxon>Bacteria</taxon>
        <taxon>Bacillati</taxon>
        <taxon>Actinomycetota</taxon>
        <taxon>Actinomycetes</taxon>
        <taxon>Micrococcales</taxon>
        <taxon>Micrococcaceae</taxon>
        <taxon>Paeniglutamicibacter</taxon>
    </lineage>
</organism>
<dbReference type="Proteomes" id="UP000746595">
    <property type="component" value="Unassembled WGS sequence"/>
</dbReference>
<protein>
    <submittedName>
        <fullName evidence="1">Uncharacterized protein</fullName>
    </submittedName>
</protein>